<sequence>MFVERLFIPELSKIDENDKKLCAIAIIHLLCDPEQMTKGIYFNDLWLILLQALLSLFQSSNDLQIMSAAERKKQAQDEAEEELLVGLDDTPDYTPAFSRLAFAKKPRTDLFGSSIPDARCHLAKCLQTLTSSHPNQFLSVMTNGLSTEHLLDIQKYCALANVTLS</sequence>
<feature type="domain" description="Exportin-2 C-terminal" evidence="1">
    <location>
        <begin position="1"/>
        <end position="156"/>
    </location>
</feature>
<reference evidence="2" key="1">
    <citation type="submission" date="2021-02" db="EMBL/GenBank/DDBJ databases">
        <authorList>
            <person name="Nowell W R."/>
        </authorList>
    </citation>
    <scope>NUCLEOTIDE SEQUENCE</scope>
</reference>
<dbReference type="Pfam" id="PF03378">
    <property type="entry name" value="CAS_CSE1"/>
    <property type="match status" value="1"/>
</dbReference>
<dbReference type="InterPro" id="IPR011989">
    <property type="entry name" value="ARM-like"/>
</dbReference>
<comment type="caution">
    <text evidence="2">The sequence shown here is derived from an EMBL/GenBank/DDBJ whole genome shotgun (WGS) entry which is preliminary data.</text>
</comment>
<dbReference type="Gene3D" id="1.25.10.10">
    <property type="entry name" value="Leucine-rich Repeat Variant"/>
    <property type="match status" value="1"/>
</dbReference>
<evidence type="ECO:0000259" key="1">
    <source>
        <dbReference type="Pfam" id="PF03378"/>
    </source>
</evidence>
<evidence type="ECO:0000313" key="3">
    <source>
        <dbReference type="Proteomes" id="UP000663864"/>
    </source>
</evidence>
<name>A0A814NWF8_9BILA</name>
<proteinExistence type="predicted"/>
<protein>
    <recommendedName>
        <fullName evidence="1">Exportin-2 C-terminal domain-containing protein</fullName>
    </recommendedName>
</protein>
<gene>
    <name evidence="2" type="ORF">ZHD862_LOCUS17407</name>
</gene>
<accession>A0A814NWF8</accession>
<dbReference type="AlphaFoldDB" id="A0A814NWF8"/>
<dbReference type="EMBL" id="CAJNOT010000862">
    <property type="protein sequence ID" value="CAF1097344.1"/>
    <property type="molecule type" value="Genomic_DNA"/>
</dbReference>
<dbReference type="GO" id="GO:0031267">
    <property type="term" value="F:small GTPase binding"/>
    <property type="evidence" value="ECO:0007669"/>
    <property type="project" value="InterPro"/>
</dbReference>
<organism evidence="2 3">
    <name type="scientific">Rotaria sordida</name>
    <dbReference type="NCBI Taxonomy" id="392033"/>
    <lineage>
        <taxon>Eukaryota</taxon>
        <taxon>Metazoa</taxon>
        <taxon>Spiralia</taxon>
        <taxon>Gnathifera</taxon>
        <taxon>Rotifera</taxon>
        <taxon>Eurotatoria</taxon>
        <taxon>Bdelloidea</taxon>
        <taxon>Philodinida</taxon>
        <taxon>Philodinidae</taxon>
        <taxon>Rotaria</taxon>
    </lineage>
</organism>
<dbReference type="Proteomes" id="UP000663864">
    <property type="component" value="Unassembled WGS sequence"/>
</dbReference>
<dbReference type="InterPro" id="IPR005043">
    <property type="entry name" value="XPO2_C"/>
</dbReference>
<evidence type="ECO:0000313" key="2">
    <source>
        <dbReference type="EMBL" id="CAF1097344.1"/>
    </source>
</evidence>